<dbReference type="Proteomes" id="UP001295423">
    <property type="component" value="Unassembled WGS sequence"/>
</dbReference>
<gene>
    <name evidence="2" type="ORF">CYCCA115_LOCUS15810</name>
</gene>
<accession>A0AAD2FXI9</accession>
<dbReference type="Gene3D" id="3.40.50.720">
    <property type="entry name" value="NAD(P)-binding Rossmann-like Domain"/>
    <property type="match status" value="1"/>
</dbReference>
<dbReference type="InterPro" id="IPR036291">
    <property type="entry name" value="NAD(P)-bd_dom_sf"/>
</dbReference>
<feature type="domain" description="NAD(P)-binding" evidence="1">
    <location>
        <begin position="12"/>
        <end position="162"/>
    </location>
</feature>
<sequence length="293" mass="31818">MTTASERILVVGATGMLGEPVARQLAADGHHVHVLSRSKEKAESLFAKEPKISSFEGNVDDLASLTEAMKGCTGIHINLSGGIMESHGTHQVIQAANALKDDNNTVVNRISLISGVTTCEENTWYEGTKAKLQAENILIESGFNYTIFRCTMFMETLPKLKVLVGPQPTSWHLLAASDYARMVSKSFTIPGVSNEILFLYGPKPPCTLPEAMNTYYIPICDPARTPPIPTMSMEDALATVNGKTANTFNLTEKGIAKFDWLGKIHELGGPSKANNLLGAPTITLEKWCKDHAK</sequence>
<dbReference type="AlphaFoldDB" id="A0AAD2FXI9"/>
<dbReference type="PANTHER" id="PTHR15020">
    <property type="entry name" value="FLAVIN REDUCTASE-RELATED"/>
    <property type="match status" value="1"/>
</dbReference>
<evidence type="ECO:0000313" key="2">
    <source>
        <dbReference type="EMBL" id="CAJ1955563.1"/>
    </source>
</evidence>
<dbReference type="EMBL" id="CAKOGP040001892">
    <property type="protein sequence ID" value="CAJ1955563.1"/>
    <property type="molecule type" value="Genomic_DNA"/>
</dbReference>
<organism evidence="2 3">
    <name type="scientific">Cylindrotheca closterium</name>
    <dbReference type="NCBI Taxonomy" id="2856"/>
    <lineage>
        <taxon>Eukaryota</taxon>
        <taxon>Sar</taxon>
        <taxon>Stramenopiles</taxon>
        <taxon>Ochrophyta</taxon>
        <taxon>Bacillariophyta</taxon>
        <taxon>Bacillariophyceae</taxon>
        <taxon>Bacillariophycidae</taxon>
        <taxon>Bacillariales</taxon>
        <taxon>Bacillariaceae</taxon>
        <taxon>Cylindrotheca</taxon>
    </lineage>
</organism>
<evidence type="ECO:0000313" key="3">
    <source>
        <dbReference type="Proteomes" id="UP001295423"/>
    </source>
</evidence>
<proteinExistence type="predicted"/>
<evidence type="ECO:0000259" key="1">
    <source>
        <dbReference type="Pfam" id="PF13460"/>
    </source>
</evidence>
<dbReference type="PANTHER" id="PTHR15020:SF50">
    <property type="entry name" value="UPF0659 PROTEIN YMR090W"/>
    <property type="match status" value="1"/>
</dbReference>
<protein>
    <recommendedName>
        <fullName evidence="1">NAD(P)-binding domain-containing protein</fullName>
    </recommendedName>
</protein>
<comment type="caution">
    <text evidence="2">The sequence shown here is derived from an EMBL/GenBank/DDBJ whole genome shotgun (WGS) entry which is preliminary data.</text>
</comment>
<reference evidence="2" key="1">
    <citation type="submission" date="2023-08" db="EMBL/GenBank/DDBJ databases">
        <authorList>
            <person name="Audoor S."/>
            <person name="Bilcke G."/>
        </authorList>
    </citation>
    <scope>NUCLEOTIDE SEQUENCE</scope>
</reference>
<dbReference type="InterPro" id="IPR016040">
    <property type="entry name" value="NAD(P)-bd_dom"/>
</dbReference>
<dbReference type="SUPFAM" id="SSF51735">
    <property type="entry name" value="NAD(P)-binding Rossmann-fold domains"/>
    <property type="match status" value="1"/>
</dbReference>
<keyword evidence="3" id="KW-1185">Reference proteome</keyword>
<dbReference type="Pfam" id="PF13460">
    <property type="entry name" value="NAD_binding_10"/>
    <property type="match status" value="1"/>
</dbReference>
<name>A0AAD2FXI9_9STRA</name>